<keyword evidence="2" id="KW-0472">Membrane</keyword>
<organism evidence="3">
    <name type="scientific">Cacopsylla melanoneura</name>
    <dbReference type="NCBI Taxonomy" id="428564"/>
    <lineage>
        <taxon>Eukaryota</taxon>
        <taxon>Metazoa</taxon>
        <taxon>Ecdysozoa</taxon>
        <taxon>Arthropoda</taxon>
        <taxon>Hexapoda</taxon>
        <taxon>Insecta</taxon>
        <taxon>Pterygota</taxon>
        <taxon>Neoptera</taxon>
        <taxon>Paraneoptera</taxon>
        <taxon>Hemiptera</taxon>
        <taxon>Sternorrhyncha</taxon>
        <taxon>Psylloidea</taxon>
        <taxon>Psyllidae</taxon>
        <taxon>Psyllinae</taxon>
        <taxon>Cacopsylla</taxon>
    </lineage>
</organism>
<sequence length="121" mass="14054">MIFPFLHLPYLILSLWMGICRLLLLFLCLLLHGKNSSSSYVWFPRTFVFHPNYLCWTVGPASRQTWRPHSPLASPRTARRAQTCPVGRDHGSSCRRPACSFHPSFFRRPPHHYPPPPHSHP</sequence>
<evidence type="ECO:0000313" key="3">
    <source>
        <dbReference type="EMBL" id="CAG6662501.1"/>
    </source>
</evidence>
<evidence type="ECO:0000256" key="2">
    <source>
        <dbReference type="SAM" id="Phobius"/>
    </source>
</evidence>
<keyword evidence="2" id="KW-0812">Transmembrane</keyword>
<feature type="region of interest" description="Disordered" evidence="1">
    <location>
        <begin position="67"/>
        <end position="95"/>
    </location>
</feature>
<accession>A0A8D8S8L8</accession>
<name>A0A8D8S8L8_9HEMI</name>
<dbReference type="AlphaFoldDB" id="A0A8D8S8L8"/>
<feature type="transmembrane region" description="Helical" evidence="2">
    <location>
        <begin position="12"/>
        <end position="31"/>
    </location>
</feature>
<keyword evidence="2" id="KW-1133">Transmembrane helix</keyword>
<reference evidence="3" key="1">
    <citation type="submission" date="2021-05" db="EMBL/GenBank/DDBJ databases">
        <authorList>
            <person name="Alioto T."/>
            <person name="Alioto T."/>
            <person name="Gomez Garrido J."/>
        </authorList>
    </citation>
    <scope>NUCLEOTIDE SEQUENCE</scope>
</reference>
<protein>
    <submittedName>
        <fullName evidence="3">Uncharacterized protein</fullName>
    </submittedName>
</protein>
<evidence type="ECO:0000256" key="1">
    <source>
        <dbReference type="SAM" id="MobiDB-lite"/>
    </source>
</evidence>
<proteinExistence type="predicted"/>
<dbReference type="EMBL" id="HBUF01202842">
    <property type="protein sequence ID" value="CAG6662501.1"/>
    <property type="molecule type" value="Transcribed_RNA"/>
</dbReference>